<evidence type="ECO:0000313" key="8">
    <source>
        <dbReference type="EMBL" id="KAK8876382.1"/>
    </source>
</evidence>
<evidence type="ECO:0000259" key="7">
    <source>
        <dbReference type="PROSITE" id="PS51157"/>
    </source>
</evidence>
<comment type="caution">
    <text evidence="8">The sequence shown here is derived from an EMBL/GenBank/DDBJ whole genome shotgun (WGS) entry which is preliminary data.</text>
</comment>
<dbReference type="InterPro" id="IPR001245">
    <property type="entry name" value="Ser-Thr/Tyr_kinase_cat_dom"/>
</dbReference>
<dbReference type="EMBL" id="JAPFFF010000012">
    <property type="protein sequence ID" value="KAK8876382.1"/>
    <property type="molecule type" value="Genomic_DNA"/>
</dbReference>
<dbReference type="InterPro" id="IPR008266">
    <property type="entry name" value="Tyr_kinase_AS"/>
</dbReference>
<evidence type="ECO:0000259" key="6">
    <source>
        <dbReference type="PROSITE" id="PS50011"/>
    </source>
</evidence>
<dbReference type="PANTHER" id="PTHR23257:SF958">
    <property type="entry name" value="SERINE_THREONINE-PROTEIN KINASE WNK4"/>
    <property type="match status" value="1"/>
</dbReference>
<dbReference type="Pfam" id="PF08238">
    <property type="entry name" value="Sel1"/>
    <property type="match status" value="3"/>
</dbReference>
<dbReference type="Gene3D" id="1.25.40.10">
    <property type="entry name" value="Tetratricopeptide repeat domain"/>
    <property type="match status" value="1"/>
</dbReference>
<keyword evidence="3" id="KW-0862">Zinc</keyword>
<dbReference type="PROSITE" id="PS00109">
    <property type="entry name" value="PROTEIN_KINASE_TYR"/>
    <property type="match status" value="1"/>
</dbReference>
<feature type="compositionally biased region" description="Acidic residues" evidence="5">
    <location>
        <begin position="1452"/>
        <end position="1465"/>
    </location>
</feature>
<reference evidence="8 9" key="1">
    <citation type="submission" date="2024-04" db="EMBL/GenBank/DDBJ databases">
        <title>Tritrichomonas musculus Genome.</title>
        <authorList>
            <person name="Alves-Ferreira E."/>
            <person name="Grigg M."/>
            <person name="Lorenzi H."/>
            <person name="Galac M."/>
        </authorList>
    </citation>
    <scope>NUCLEOTIDE SEQUENCE [LARGE SCALE GENOMIC DNA]</scope>
    <source>
        <strain evidence="8 9">EAF2021</strain>
    </source>
</reference>
<protein>
    <recommendedName>
        <fullName evidence="10">RING-type E3 ubiquitin transferase</fullName>
    </recommendedName>
</protein>
<gene>
    <name evidence="8" type="ORF">M9Y10_006585</name>
</gene>
<evidence type="ECO:0000256" key="5">
    <source>
        <dbReference type="SAM" id="MobiDB-lite"/>
    </source>
</evidence>
<dbReference type="Gene3D" id="1.10.510.10">
    <property type="entry name" value="Transferase(Phosphotransferase) domain 1"/>
    <property type="match status" value="1"/>
</dbReference>
<evidence type="ECO:0008006" key="10">
    <source>
        <dbReference type="Google" id="ProtNLM"/>
    </source>
</evidence>
<feature type="region of interest" description="Disordered" evidence="5">
    <location>
        <begin position="1445"/>
        <end position="1477"/>
    </location>
</feature>
<dbReference type="InterPro" id="IPR050167">
    <property type="entry name" value="Ser_Thr_protein_kinase"/>
</dbReference>
<dbReference type="Gene3D" id="2.10.110.30">
    <property type="match status" value="1"/>
</dbReference>
<dbReference type="SUPFAM" id="SSF56112">
    <property type="entry name" value="Protein kinase-like (PK-like)"/>
    <property type="match status" value="1"/>
</dbReference>
<dbReference type="SMART" id="SM00671">
    <property type="entry name" value="SEL1"/>
    <property type="match status" value="3"/>
</dbReference>
<keyword evidence="9" id="KW-1185">Reference proteome</keyword>
<keyword evidence="2" id="KW-0863">Zinc-finger</keyword>
<dbReference type="PROSITE" id="PS50011">
    <property type="entry name" value="PROTEIN_KINASE_DOM"/>
    <property type="match status" value="1"/>
</dbReference>
<feature type="region of interest" description="Disordered" evidence="5">
    <location>
        <begin position="356"/>
        <end position="376"/>
    </location>
</feature>
<proteinExistence type="predicted"/>
<evidence type="ECO:0000256" key="3">
    <source>
        <dbReference type="ARBA" id="ARBA00022833"/>
    </source>
</evidence>
<dbReference type="InterPro" id="IPR011990">
    <property type="entry name" value="TPR-like_helical_dom_sf"/>
</dbReference>
<evidence type="ECO:0000313" key="9">
    <source>
        <dbReference type="Proteomes" id="UP001470230"/>
    </source>
</evidence>
<keyword evidence="1" id="KW-0479">Metal-binding</keyword>
<evidence type="ECO:0000256" key="1">
    <source>
        <dbReference type="ARBA" id="ARBA00022723"/>
    </source>
</evidence>
<evidence type="ECO:0000256" key="2">
    <source>
        <dbReference type="ARBA" id="ARBA00022771"/>
    </source>
</evidence>
<dbReference type="SMART" id="SM00396">
    <property type="entry name" value="ZnF_UBR1"/>
    <property type="match status" value="1"/>
</dbReference>
<accession>A0ABR2JGJ0</accession>
<dbReference type="InterPro" id="IPR003126">
    <property type="entry name" value="Znf_UBR"/>
</dbReference>
<dbReference type="PANTHER" id="PTHR23257">
    <property type="entry name" value="SERINE-THREONINE PROTEIN KINASE"/>
    <property type="match status" value="1"/>
</dbReference>
<dbReference type="InterPro" id="IPR011009">
    <property type="entry name" value="Kinase-like_dom_sf"/>
</dbReference>
<name>A0ABR2JGJ0_9EUKA</name>
<sequence length="1910" mass="219680">MSLRDDTDLSKFEILGKIGEGRFNAVFKITEKKTKKIYAAKEPLKPTDQNSAEQIHSISREINIMTQINYPSLLKFIGFSPTNFKGQPNPVIISEYALNGSLDNIIKLERKGLSIQGWDDTQKLICIFGIASCMAFMHSKNIIHHDLRLGNILLDEFLYPKVGDFRIKTLHELTYSMTIQPNPDQNSTAFYIAPEIINAHDLTEGTYSEKSDVYSFAYIVYEIITNEIPFKNLELSTIPQKVVQGDRPLFNSFVPNAYKDLISRCWSQNPTDRPSFEQIVNELSTNEEFLSDLMEKDKYYAYIDYINQFQSTNSPQKIYINPDEYMKKRKLKIIKVDIKAVDAKNSRRSSMHFFKASKDSDTNHHHSHRRKTDPNLALTDIKISPDKISLYPKQEFSNLSKSCQLLVQGAEKDPEKQFLVGKSLIEGSNEFPQKTDLGVSYLKKSLSKGFVDSDSYSLRLFIDGKIIPQDLSKAKKYVKKALKKSDARYSLFYGKIKKKQSKFQDAKKYFDKAASAGNAEAQYEIGKLYFKGKGVAVDYKEADKYFQMAKKNGCPKSDTFLANHQKVVEMKNVNDIEDVDENQFKILLLAFSRSPKIGIKEAENYLMMPDFKTYQEFLEDVKKTQKSNCCIVSWTKTMLSARCLDCQLQDNSCICIPCYLAGKHDTHHSYLLGGSGGGNCDCGDPDFWKPSGNCPHHPGPDPDPDLTQMTPLNRKKFITVMKAAFHSAFLAKEPENSIELFQWIQDFIQYGDGLRRCCSIVVTGYDEEMFYKGLCEFEVEPMKKLIDLIGTLVSDRLFKVKMGSSLILHYISLRKQLQRIIYKGSYDKKSKPFYPIKKYLSFSFHFFNETPLMYLIKEKKFNWVDFIIEAIDFTLTTVHETRGHYFKNTEAHIPGQLWYMTKFLEPLMKIDNQHNNLQMFIDRYSRLLQKYEASFVFTFANQNPRLQHSGFTYLNLSIYLFSINCIFCSMFDSSAKNKVFSISETFSALVDYLTSERDLKAASIFGSVNPKPISMLLPLHHLFYCLLSSQQKPEDVIAKECKKKKIDLQTFCSLTSIYPLRFMTTLFVPQLFGHLERDIFRCIEYSIEQPEDIFNIFFGLYQTLLAIAPNKNQLIENAALTMGVFANEDEIPSLDNIDISDVTQLRDFFMKFELIKEIHFEFAIFIMSVLTDRSIITFDKILFKRLRVISLLMINKPNAIDIENFVNDKISNPLFGDDLSSYAERVITSNGSYFRLKNESEFAPFFPLITGSQRLKIFNKYEDKLIPQIDNAALPHGLSFQSCFRSPLFITLMYICLKSKNKLSETQVGLSMFISAIKNGPKYDPSSFTKSSKVVFIEGEKLVDIYHELSNVLKNPSINFSTIKIKMGDDDEATSILELVESNQRIGYEAIKKANLPIKLDIAEQDDEEIQREKKEKAAKLRSQIMKDYKAKRDIFTLGGTSLMQTKKINEQEDENEDDDDDDDESPKIIDETEDDDYNQLMTTVSMRTSMKLNPSDAKPLCEVCQNAESSDIVGFPCLSIPCLFPSLIHNSLHNLQIPLDDMKTVYQLSICSHPVHFKCCHDLQGDRTTYKCMIDRGERNCLLPFFPRARGNIFECSQSSDMKDAIKDFMTKAFNIDKIDDPLLPLKSFIGIVLMTEVRHRSRPEVLDSSCVSTLLRNLLLTLYFYYNDNESDEEYQTEDPLLKLTLNIISSKTPKSDFTRFVREISGPLEDDYLYEFLRRAAIIDDFALKDQLLQQKDELIDWDELLAFEVLAERYGIDQDKVKSIELPIYETIPLAERFVGLYQPPYNLEIFDISIVRFVDLLTGKVVAFSRDGKFKENPNLPLLQNYVKQYYNGGMAMFLGLTGPNASDLIFSCHSLKKLFNQDGFYIDQFGDTDRGFKRGAILSLSRDRLENALDKLLSGDVLLY</sequence>
<feature type="domain" description="Protein kinase" evidence="6">
    <location>
        <begin position="12"/>
        <end position="290"/>
    </location>
</feature>
<feature type="zinc finger region" description="UBR-type" evidence="4">
    <location>
        <begin position="628"/>
        <end position="699"/>
    </location>
</feature>
<dbReference type="SUPFAM" id="SSF81901">
    <property type="entry name" value="HCP-like"/>
    <property type="match status" value="1"/>
</dbReference>
<dbReference type="Proteomes" id="UP001470230">
    <property type="component" value="Unassembled WGS sequence"/>
</dbReference>
<dbReference type="InterPro" id="IPR000719">
    <property type="entry name" value="Prot_kinase_dom"/>
</dbReference>
<dbReference type="InterPro" id="IPR006597">
    <property type="entry name" value="Sel1-like"/>
</dbReference>
<dbReference type="Pfam" id="PF02207">
    <property type="entry name" value="zf-UBR"/>
    <property type="match status" value="1"/>
</dbReference>
<evidence type="ECO:0000256" key="4">
    <source>
        <dbReference type="PROSITE-ProRule" id="PRU00508"/>
    </source>
</evidence>
<dbReference type="Pfam" id="PF07714">
    <property type="entry name" value="PK_Tyr_Ser-Thr"/>
    <property type="match status" value="1"/>
</dbReference>
<feature type="domain" description="UBR-type" evidence="7">
    <location>
        <begin position="628"/>
        <end position="699"/>
    </location>
</feature>
<dbReference type="PROSITE" id="PS51157">
    <property type="entry name" value="ZF_UBR"/>
    <property type="match status" value="1"/>
</dbReference>
<organism evidence="8 9">
    <name type="scientific">Tritrichomonas musculus</name>
    <dbReference type="NCBI Taxonomy" id="1915356"/>
    <lineage>
        <taxon>Eukaryota</taxon>
        <taxon>Metamonada</taxon>
        <taxon>Parabasalia</taxon>
        <taxon>Tritrichomonadida</taxon>
        <taxon>Tritrichomonadidae</taxon>
        <taxon>Tritrichomonas</taxon>
    </lineage>
</organism>
<dbReference type="CDD" id="cd19670">
    <property type="entry name" value="UBR-box_UBR1_2_3"/>
    <property type="match status" value="1"/>
</dbReference>